<dbReference type="RefSeq" id="XP_012655786.1">
    <property type="nucleotide sequence ID" value="XM_012800332.1"/>
</dbReference>
<accession>W7WXV6</accession>
<evidence type="ECO:0000256" key="2">
    <source>
        <dbReference type="ARBA" id="ARBA00023002"/>
    </source>
</evidence>
<dbReference type="PANTHER" id="PTHR22966:SF61">
    <property type="entry name" value="2-AMINOETHANETHIOL DIOXYGENASE"/>
    <property type="match status" value="1"/>
</dbReference>
<proteinExistence type="predicted"/>
<gene>
    <name evidence="4" type="ORF">TTHERM_000723389</name>
</gene>
<dbReference type="InParanoid" id="W7WXV6"/>
<name>W7WXV6_TETTS</name>
<dbReference type="Pfam" id="PF07847">
    <property type="entry name" value="PCO_ADO"/>
    <property type="match status" value="1"/>
</dbReference>
<evidence type="ECO:0000313" key="4">
    <source>
        <dbReference type="EMBL" id="EWS71675.1"/>
    </source>
</evidence>
<dbReference type="Proteomes" id="UP000009168">
    <property type="component" value="Unassembled WGS sequence"/>
</dbReference>
<dbReference type="InterPro" id="IPR012864">
    <property type="entry name" value="PCO/ADO"/>
</dbReference>
<dbReference type="GO" id="GO:0046872">
    <property type="term" value="F:metal ion binding"/>
    <property type="evidence" value="ECO:0007669"/>
    <property type="project" value="UniProtKB-KW"/>
</dbReference>
<dbReference type="AlphaFoldDB" id="W7WXV6"/>
<dbReference type="PANTHER" id="PTHR22966">
    <property type="entry name" value="2-AMINOETHANETHIOL DIOXYGENASE"/>
    <property type="match status" value="1"/>
</dbReference>
<evidence type="ECO:0000313" key="5">
    <source>
        <dbReference type="Proteomes" id="UP000009168"/>
    </source>
</evidence>
<dbReference type="KEGG" id="tet:TTHERM_000723389"/>
<keyword evidence="5" id="KW-1185">Reference proteome</keyword>
<keyword evidence="1" id="KW-0479">Metal-binding</keyword>
<dbReference type="SUPFAM" id="SSF51182">
    <property type="entry name" value="RmlC-like cupins"/>
    <property type="match status" value="1"/>
</dbReference>
<sequence>MDKVLKLSQQFYRQYKQLKTNKKDINTLNKSDLYTDLRLTIDHLDIDKIFRIKDEVQFRNNLKLGFSKLHEEEGINIGIFYISQFGQMPLHDHPDMFVFTRPIYGKAKKTFFTLCDEKDIRTQFEYPINFWLNESYDQSKEVTVKAQVSEMHLLQKGDQTQVVEPIKNNLHEIIAVENYAFLDVLIPDYDMMNAKRFCNFYTPKKLIDSNQFIYEMKIQAFPEQYDIQEVQSPLIMQKIA</sequence>
<dbReference type="EMBL" id="GG662432">
    <property type="protein sequence ID" value="EWS71675.1"/>
    <property type="molecule type" value="Genomic_DNA"/>
</dbReference>
<dbReference type="OrthoDB" id="271433at2759"/>
<dbReference type="GeneID" id="24440390"/>
<dbReference type="InterPro" id="IPR011051">
    <property type="entry name" value="RmlC_Cupin_sf"/>
</dbReference>
<reference evidence="5" key="1">
    <citation type="journal article" date="2006" name="PLoS Biol.">
        <title>Macronuclear genome sequence of the ciliate Tetrahymena thermophila, a model eukaryote.</title>
        <authorList>
            <person name="Eisen J.A."/>
            <person name="Coyne R.S."/>
            <person name="Wu M."/>
            <person name="Wu D."/>
            <person name="Thiagarajan M."/>
            <person name="Wortman J.R."/>
            <person name="Badger J.H."/>
            <person name="Ren Q."/>
            <person name="Amedeo P."/>
            <person name="Jones K.M."/>
            <person name="Tallon L.J."/>
            <person name="Delcher A.L."/>
            <person name="Salzberg S.L."/>
            <person name="Silva J.C."/>
            <person name="Haas B.J."/>
            <person name="Majoros W.H."/>
            <person name="Farzad M."/>
            <person name="Carlton J.M."/>
            <person name="Smith R.K. Jr."/>
            <person name="Garg J."/>
            <person name="Pearlman R.E."/>
            <person name="Karrer K.M."/>
            <person name="Sun L."/>
            <person name="Manning G."/>
            <person name="Elde N.C."/>
            <person name="Turkewitz A.P."/>
            <person name="Asai D.J."/>
            <person name="Wilkes D.E."/>
            <person name="Wang Y."/>
            <person name="Cai H."/>
            <person name="Collins K."/>
            <person name="Stewart B.A."/>
            <person name="Lee S.R."/>
            <person name="Wilamowska K."/>
            <person name="Weinberg Z."/>
            <person name="Ruzzo W.L."/>
            <person name="Wloga D."/>
            <person name="Gaertig J."/>
            <person name="Frankel J."/>
            <person name="Tsao C.-C."/>
            <person name="Gorovsky M.A."/>
            <person name="Keeling P.J."/>
            <person name="Waller R.F."/>
            <person name="Patron N.J."/>
            <person name="Cherry J.M."/>
            <person name="Stover N.A."/>
            <person name="Krieger C.J."/>
            <person name="del Toro C."/>
            <person name="Ryder H.F."/>
            <person name="Williamson S.C."/>
            <person name="Barbeau R.A."/>
            <person name="Hamilton E.P."/>
            <person name="Orias E."/>
        </authorList>
    </citation>
    <scope>NUCLEOTIDE SEQUENCE [LARGE SCALE GENOMIC DNA]</scope>
    <source>
        <strain evidence="5">SB210</strain>
    </source>
</reference>
<dbReference type="Gene3D" id="2.60.120.10">
    <property type="entry name" value="Jelly Rolls"/>
    <property type="match status" value="1"/>
</dbReference>
<protein>
    <submittedName>
        <fullName evidence="4">Isocitrate/isopropylmalate family dehydrogenase</fullName>
    </submittedName>
</protein>
<dbReference type="InterPro" id="IPR014710">
    <property type="entry name" value="RmlC-like_jellyroll"/>
</dbReference>
<evidence type="ECO:0000256" key="3">
    <source>
        <dbReference type="ARBA" id="ARBA00023004"/>
    </source>
</evidence>
<keyword evidence="2" id="KW-0560">Oxidoreductase</keyword>
<organism evidence="4 5">
    <name type="scientific">Tetrahymena thermophila (strain SB210)</name>
    <dbReference type="NCBI Taxonomy" id="312017"/>
    <lineage>
        <taxon>Eukaryota</taxon>
        <taxon>Sar</taxon>
        <taxon>Alveolata</taxon>
        <taxon>Ciliophora</taxon>
        <taxon>Intramacronucleata</taxon>
        <taxon>Oligohymenophorea</taxon>
        <taxon>Hymenostomatida</taxon>
        <taxon>Tetrahymenina</taxon>
        <taxon>Tetrahymenidae</taxon>
        <taxon>Tetrahymena</taxon>
    </lineage>
</organism>
<keyword evidence="3" id="KW-0408">Iron</keyword>
<dbReference type="GO" id="GO:0016702">
    <property type="term" value="F:oxidoreductase activity, acting on single donors with incorporation of molecular oxygen, incorporation of two atoms of oxygen"/>
    <property type="evidence" value="ECO:0007669"/>
    <property type="project" value="InterPro"/>
</dbReference>
<evidence type="ECO:0000256" key="1">
    <source>
        <dbReference type="ARBA" id="ARBA00022723"/>
    </source>
</evidence>